<keyword evidence="4" id="KW-1185">Reference proteome</keyword>
<evidence type="ECO:0000313" key="3">
    <source>
        <dbReference type="EMBL" id="MDX3700134.1"/>
    </source>
</evidence>
<dbReference type="EMBL" id="JARAYU010000002">
    <property type="protein sequence ID" value="MDX3700134.1"/>
    <property type="molecule type" value="Genomic_DNA"/>
</dbReference>
<evidence type="ECO:0000313" key="4">
    <source>
        <dbReference type="Proteomes" id="UP001271274"/>
    </source>
</evidence>
<keyword evidence="3" id="KW-0378">Hydrolase</keyword>
<protein>
    <submittedName>
        <fullName evidence="3">Alpha/beta hydrolase</fullName>
    </submittedName>
</protein>
<dbReference type="Pfam" id="PF00561">
    <property type="entry name" value="Abhydrolase_1"/>
    <property type="match status" value="1"/>
</dbReference>
<dbReference type="InterPro" id="IPR029058">
    <property type="entry name" value="AB_hydrolase_fold"/>
</dbReference>
<name>A0ABU4NAX1_9ACTN</name>
<accession>A0ABU4NAX1</accession>
<proteinExistence type="predicted"/>
<evidence type="ECO:0000259" key="2">
    <source>
        <dbReference type="Pfam" id="PF00561"/>
    </source>
</evidence>
<feature type="region of interest" description="Disordered" evidence="1">
    <location>
        <begin position="1"/>
        <end position="44"/>
    </location>
</feature>
<reference evidence="3 4" key="1">
    <citation type="journal article" date="2023" name="Microb. Genom.">
        <title>Mesoterricola silvestris gen. nov., sp. nov., Mesoterricola sediminis sp. nov., Geothrix oryzae sp. nov., Geothrix edaphica sp. nov., Geothrix rubra sp. nov., and Geothrix limicola sp. nov., six novel members of Acidobacteriota isolated from soils.</title>
        <authorList>
            <person name="Weisberg A.J."/>
            <person name="Pearce E."/>
            <person name="Kramer C.G."/>
            <person name="Chang J.H."/>
            <person name="Clarke C.R."/>
        </authorList>
    </citation>
    <scope>NUCLEOTIDE SEQUENCE [LARGE SCALE GENOMIC DNA]</scope>
    <source>
        <strain evidence="3 4">ID09-01A</strain>
    </source>
</reference>
<dbReference type="Proteomes" id="UP001271274">
    <property type="component" value="Unassembled WGS sequence"/>
</dbReference>
<sequence length="298" mass="32045">MHATTTGALTTPDAIRLAYRDHDPGQGSGRTPRHEGGRTRTARQAPARTLLLLHGLAGHLGEWDELLPPLLAQGHRVVTYDARGHGASTGRPADMSRAACVRDTVTVIRELGLDAQGQARLPLVGQSLGGHTAFLAAAAHPELIHSLILIEAGPGAPDPALRTHIAAWMDSWPTPFDSPSRVTRFFGHASWSRNLERRPDGWHPRADRATMLAAIEELAESSYDPEWAATTCPTLVVRGARGTMRAADAARMPALRAPDARTDLAVIEDAGHDVHLDQPQRLYEAMAGFLNSLPTGNS</sequence>
<evidence type="ECO:0000256" key="1">
    <source>
        <dbReference type="SAM" id="MobiDB-lite"/>
    </source>
</evidence>
<dbReference type="PRINTS" id="PR00111">
    <property type="entry name" value="ABHYDROLASE"/>
</dbReference>
<feature type="domain" description="AB hydrolase-1" evidence="2">
    <location>
        <begin position="49"/>
        <end position="177"/>
    </location>
</feature>
<dbReference type="SUPFAM" id="SSF53474">
    <property type="entry name" value="alpha/beta-Hydrolases"/>
    <property type="match status" value="1"/>
</dbReference>
<dbReference type="PANTHER" id="PTHR43194">
    <property type="entry name" value="HYDROLASE ALPHA/BETA FOLD FAMILY"/>
    <property type="match status" value="1"/>
</dbReference>
<comment type="caution">
    <text evidence="3">The sequence shown here is derived from an EMBL/GenBank/DDBJ whole genome shotgun (WGS) entry which is preliminary data.</text>
</comment>
<organism evidence="3 4">
    <name type="scientific">Streptomyces europaeiscabiei</name>
    <dbReference type="NCBI Taxonomy" id="146819"/>
    <lineage>
        <taxon>Bacteria</taxon>
        <taxon>Bacillati</taxon>
        <taxon>Actinomycetota</taxon>
        <taxon>Actinomycetes</taxon>
        <taxon>Kitasatosporales</taxon>
        <taxon>Streptomycetaceae</taxon>
        <taxon>Streptomyces</taxon>
    </lineage>
</organism>
<gene>
    <name evidence="3" type="ORF">PV662_10240</name>
</gene>
<dbReference type="Gene3D" id="3.40.50.1820">
    <property type="entry name" value="alpha/beta hydrolase"/>
    <property type="match status" value="1"/>
</dbReference>
<dbReference type="GO" id="GO:0016787">
    <property type="term" value="F:hydrolase activity"/>
    <property type="evidence" value="ECO:0007669"/>
    <property type="project" value="UniProtKB-KW"/>
</dbReference>
<dbReference type="InterPro" id="IPR000073">
    <property type="entry name" value="AB_hydrolase_1"/>
</dbReference>
<dbReference type="PANTHER" id="PTHR43194:SF2">
    <property type="entry name" value="PEROXISOMAL MEMBRANE PROTEIN LPX1"/>
    <property type="match status" value="1"/>
</dbReference>
<dbReference type="InterPro" id="IPR000639">
    <property type="entry name" value="Epox_hydrolase-like"/>
</dbReference>
<dbReference type="InterPro" id="IPR050228">
    <property type="entry name" value="Carboxylesterase_BioH"/>
</dbReference>
<dbReference type="RefSeq" id="WP_319061930.1">
    <property type="nucleotide sequence ID" value="NZ_JARAYT010000002.1"/>
</dbReference>
<dbReference type="PRINTS" id="PR00412">
    <property type="entry name" value="EPOXHYDRLASE"/>
</dbReference>